<sequence>WDYQLSSTYMEKLSCNFQEQRTISSLEQKRRQNNPRCAPKLHDRRVYDWAQRTHLERTQVKLVREVLDTYLKKCKEIKTPEQLRRRAKIANEIMRTLEPGGISGARAVETGAKVNSDVLQAIMNLMEEINKQADCVGARKMDIMMLKSILNGVKQQQESGKIGTLAELQAATKVLRNILKFVADKSPCKTPRTTTKPTSSTAGSTITTPKTSSASTTSSKTTPISG</sequence>
<evidence type="ECO:0000256" key="1">
    <source>
        <dbReference type="SAM" id="MobiDB-lite"/>
    </source>
</evidence>
<feature type="compositionally biased region" description="Low complexity" evidence="1">
    <location>
        <begin position="188"/>
        <end position="226"/>
    </location>
</feature>
<reference evidence="2" key="1">
    <citation type="journal article" date="2014" name="PLoS ONE">
        <title>Transcriptome-Based Identification of ABC Transporters in the Western Tarnished Plant Bug Lygus hesperus.</title>
        <authorList>
            <person name="Hull J.J."/>
            <person name="Chaney K."/>
            <person name="Geib S.M."/>
            <person name="Fabrick J.A."/>
            <person name="Brent C.S."/>
            <person name="Walsh D."/>
            <person name="Lavine L.C."/>
        </authorList>
    </citation>
    <scope>NUCLEOTIDE SEQUENCE</scope>
</reference>
<organism evidence="2">
    <name type="scientific">Lygus hesperus</name>
    <name type="common">Western plant bug</name>
    <dbReference type="NCBI Taxonomy" id="30085"/>
    <lineage>
        <taxon>Eukaryota</taxon>
        <taxon>Metazoa</taxon>
        <taxon>Ecdysozoa</taxon>
        <taxon>Arthropoda</taxon>
        <taxon>Hexapoda</taxon>
        <taxon>Insecta</taxon>
        <taxon>Pterygota</taxon>
        <taxon>Neoptera</taxon>
        <taxon>Paraneoptera</taxon>
        <taxon>Hemiptera</taxon>
        <taxon>Heteroptera</taxon>
        <taxon>Panheteroptera</taxon>
        <taxon>Cimicomorpha</taxon>
        <taxon>Miridae</taxon>
        <taxon>Mirini</taxon>
        <taxon>Lygus</taxon>
    </lineage>
</organism>
<name>A0A0A9WB05_LYGHE</name>
<evidence type="ECO:0000313" key="2">
    <source>
        <dbReference type="EMBL" id="JAG05602.1"/>
    </source>
</evidence>
<dbReference type="AlphaFoldDB" id="A0A0A9WB05"/>
<reference evidence="2" key="2">
    <citation type="submission" date="2014-07" db="EMBL/GenBank/DDBJ databases">
        <authorList>
            <person name="Hull J."/>
        </authorList>
    </citation>
    <scope>NUCLEOTIDE SEQUENCE</scope>
</reference>
<dbReference type="EMBL" id="GBHO01038002">
    <property type="protein sequence ID" value="JAG05602.1"/>
    <property type="molecule type" value="Transcribed_RNA"/>
</dbReference>
<dbReference type="GO" id="GO:0016301">
    <property type="term" value="F:kinase activity"/>
    <property type="evidence" value="ECO:0007669"/>
    <property type="project" value="UniProtKB-KW"/>
</dbReference>
<accession>A0A0A9WB05</accession>
<protein>
    <submittedName>
        <fullName evidence="2">Phosphoglycerate kinase 2</fullName>
    </submittedName>
</protein>
<feature type="non-terminal residue" evidence="2">
    <location>
        <position position="1"/>
    </location>
</feature>
<proteinExistence type="predicted"/>
<keyword evidence="2" id="KW-0808">Transferase</keyword>
<feature type="non-terminal residue" evidence="2">
    <location>
        <position position="226"/>
    </location>
</feature>
<gene>
    <name evidence="2" type="primary">PGK2</name>
    <name evidence="2" type="ORF">CM83_27656</name>
</gene>
<feature type="region of interest" description="Disordered" evidence="1">
    <location>
        <begin position="187"/>
        <end position="226"/>
    </location>
</feature>
<keyword evidence="2" id="KW-0418">Kinase</keyword>